<keyword evidence="8 14" id="KW-0963">Cytoplasm</keyword>
<dbReference type="InterPro" id="IPR024567">
    <property type="entry name" value="RNase_HII/HIII_dom"/>
</dbReference>
<evidence type="ECO:0000256" key="15">
    <source>
        <dbReference type="PROSITE-ProRule" id="PRU01319"/>
    </source>
</evidence>
<evidence type="ECO:0000256" key="1">
    <source>
        <dbReference type="ARBA" id="ARBA00000077"/>
    </source>
</evidence>
<evidence type="ECO:0000313" key="19">
    <source>
        <dbReference type="Proteomes" id="UP000782705"/>
    </source>
</evidence>
<dbReference type="CDD" id="cd07182">
    <property type="entry name" value="RNase_HII_bacteria_HII_like"/>
    <property type="match status" value="1"/>
</dbReference>
<dbReference type="HAMAP" id="MF_00052_B">
    <property type="entry name" value="RNase_HII_B"/>
    <property type="match status" value="1"/>
</dbReference>
<dbReference type="EC" id="3.1.26.4" evidence="6 14"/>
<comment type="function">
    <text evidence="3 14 16">Endonuclease that specifically degrades the RNA of RNA-DNA hybrids.</text>
</comment>
<dbReference type="InterPro" id="IPR001352">
    <property type="entry name" value="RNase_HII/HIII"/>
</dbReference>
<comment type="cofactor">
    <cofactor evidence="2">
        <name>Mg(2+)</name>
        <dbReference type="ChEBI" id="CHEBI:18420"/>
    </cofactor>
</comment>
<keyword evidence="13 14" id="KW-0464">Manganese</keyword>
<accession>A0ABQ6Z2Y0</accession>
<dbReference type="InterPro" id="IPR036397">
    <property type="entry name" value="RNaseH_sf"/>
</dbReference>
<dbReference type="RefSeq" id="WP_161900795.1">
    <property type="nucleotide sequence ID" value="NZ_MAEL01000002.1"/>
</dbReference>
<evidence type="ECO:0000256" key="13">
    <source>
        <dbReference type="ARBA" id="ARBA00023211"/>
    </source>
</evidence>
<comment type="catalytic activity">
    <reaction evidence="1 14 15 16">
        <text>Endonucleolytic cleavage to 5'-phosphomonoester.</text>
        <dbReference type="EC" id="3.1.26.4"/>
    </reaction>
</comment>
<reference evidence="18 19" key="1">
    <citation type="submission" date="2016-06" db="EMBL/GenBank/DDBJ databases">
        <title>Four novel species of enterococci isolated from chicken manure.</title>
        <authorList>
            <person name="Van Tyne D."/>
        </authorList>
    </citation>
    <scope>NUCLEOTIDE SEQUENCE [LARGE SCALE GENOMIC DNA]</scope>
    <source>
        <strain evidence="18 19">CU12B</strain>
    </source>
</reference>
<gene>
    <name evidence="14" type="primary">rnhB</name>
    <name evidence="18" type="ORF">BAU17_10865</name>
</gene>
<comment type="cofactor">
    <cofactor evidence="14 15">
        <name>Mn(2+)</name>
        <dbReference type="ChEBI" id="CHEBI:29035"/>
    </cofactor>
    <cofactor evidence="14 15">
        <name>Mg(2+)</name>
        <dbReference type="ChEBI" id="CHEBI:18420"/>
    </cofactor>
    <text evidence="14 15">Manganese or magnesium. Binds 1 divalent metal ion per monomer in the absence of substrate. May bind a second metal ion after substrate binding.</text>
</comment>
<keyword evidence="11 14" id="KW-0255">Endonuclease</keyword>
<dbReference type="Gene3D" id="3.30.420.10">
    <property type="entry name" value="Ribonuclease H-like superfamily/Ribonuclease H"/>
    <property type="match status" value="1"/>
</dbReference>
<dbReference type="NCBIfam" id="NF000594">
    <property type="entry name" value="PRK00015.1-1"/>
    <property type="match status" value="1"/>
</dbReference>
<evidence type="ECO:0000256" key="10">
    <source>
        <dbReference type="ARBA" id="ARBA00022723"/>
    </source>
</evidence>
<evidence type="ECO:0000256" key="12">
    <source>
        <dbReference type="ARBA" id="ARBA00022801"/>
    </source>
</evidence>
<evidence type="ECO:0000256" key="14">
    <source>
        <dbReference type="HAMAP-Rule" id="MF_00052"/>
    </source>
</evidence>
<name>A0ABQ6Z2Y0_9ENTE</name>
<evidence type="ECO:0000256" key="3">
    <source>
        <dbReference type="ARBA" id="ARBA00004065"/>
    </source>
</evidence>
<evidence type="ECO:0000259" key="17">
    <source>
        <dbReference type="PROSITE" id="PS51975"/>
    </source>
</evidence>
<dbReference type="Proteomes" id="UP000782705">
    <property type="component" value="Unassembled WGS sequence"/>
</dbReference>
<keyword evidence="9 14" id="KW-0540">Nuclease</keyword>
<evidence type="ECO:0000313" key="18">
    <source>
        <dbReference type="EMBL" id="KAF1306181.1"/>
    </source>
</evidence>
<comment type="subcellular location">
    <subcellularLocation>
        <location evidence="4 14">Cytoplasm</location>
    </subcellularLocation>
</comment>
<evidence type="ECO:0000256" key="9">
    <source>
        <dbReference type="ARBA" id="ARBA00022722"/>
    </source>
</evidence>
<evidence type="ECO:0000256" key="2">
    <source>
        <dbReference type="ARBA" id="ARBA00001946"/>
    </source>
</evidence>
<keyword evidence="12 14" id="KW-0378">Hydrolase</keyword>
<dbReference type="SUPFAM" id="SSF53098">
    <property type="entry name" value="Ribonuclease H-like"/>
    <property type="match status" value="1"/>
</dbReference>
<evidence type="ECO:0000256" key="6">
    <source>
        <dbReference type="ARBA" id="ARBA00012180"/>
    </source>
</evidence>
<comment type="similarity">
    <text evidence="5 14 16">Belongs to the RNase HII family.</text>
</comment>
<feature type="binding site" evidence="14 15">
    <location>
        <position position="78"/>
    </location>
    <ligand>
        <name>a divalent metal cation</name>
        <dbReference type="ChEBI" id="CHEBI:60240"/>
    </ligand>
</feature>
<dbReference type="EMBL" id="MAEL01000002">
    <property type="protein sequence ID" value="KAF1306181.1"/>
    <property type="molecule type" value="Genomic_DNA"/>
</dbReference>
<proteinExistence type="inferred from homology"/>
<dbReference type="InterPro" id="IPR022898">
    <property type="entry name" value="RNase_HII"/>
</dbReference>
<evidence type="ECO:0000256" key="5">
    <source>
        <dbReference type="ARBA" id="ARBA00007383"/>
    </source>
</evidence>
<organism evidence="18 19">
    <name type="scientific">Candidatus Enterococcus willemsii</name>
    <dbReference type="NCBI Taxonomy" id="1857215"/>
    <lineage>
        <taxon>Bacteria</taxon>
        <taxon>Bacillati</taxon>
        <taxon>Bacillota</taxon>
        <taxon>Bacilli</taxon>
        <taxon>Lactobacillales</taxon>
        <taxon>Enterococcaceae</taxon>
        <taxon>Enterococcus</taxon>
    </lineage>
</organism>
<dbReference type="NCBIfam" id="NF000595">
    <property type="entry name" value="PRK00015.1-3"/>
    <property type="match status" value="1"/>
</dbReference>
<dbReference type="PROSITE" id="PS51975">
    <property type="entry name" value="RNASE_H_2"/>
    <property type="match status" value="1"/>
</dbReference>
<dbReference type="PANTHER" id="PTHR10954:SF18">
    <property type="entry name" value="RIBONUCLEASE HII"/>
    <property type="match status" value="1"/>
</dbReference>
<keyword evidence="19" id="KW-1185">Reference proteome</keyword>
<evidence type="ECO:0000256" key="4">
    <source>
        <dbReference type="ARBA" id="ARBA00004496"/>
    </source>
</evidence>
<sequence>MKPESIAKIKERLSTCSSLEDPYVLTLQADERLGVQKLLLQLEKRLQKEQALKDKSIEMQQFELTGYQNGHRFIAGIDEVGRGPLAGPVVAAAVILPKDCQILGLNDSKQLSEKKRDALAAQIKEQALAIGIGIVSPEQIDELNIYQASRTAMTQAVAQLATQPDYLLIDAMTLDLPIPQEKIIKGDARSISIAAASIIAKVYRDDLMKEYHQLYPHYGFDKNAGYGTKTHLEGLATHGVTPIHRRTFAPVKNYLN</sequence>
<evidence type="ECO:0000256" key="16">
    <source>
        <dbReference type="RuleBase" id="RU003515"/>
    </source>
</evidence>
<feature type="domain" description="RNase H type-2" evidence="17">
    <location>
        <begin position="72"/>
        <end position="256"/>
    </location>
</feature>
<protein>
    <recommendedName>
        <fullName evidence="7 14">Ribonuclease HII</fullName>
        <shortName evidence="14">RNase HII</shortName>
        <ecNumber evidence="6 14">3.1.26.4</ecNumber>
    </recommendedName>
</protein>
<feature type="binding site" evidence="14 15">
    <location>
        <position position="170"/>
    </location>
    <ligand>
        <name>a divalent metal cation</name>
        <dbReference type="ChEBI" id="CHEBI:60240"/>
    </ligand>
</feature>
<evidence type="ECO:0000256" key="11">
    <source>
        <dbReference type="ARBA" id="ARBA00022759"/>
    </source>
</evidence>
<keyword evidence="10 14" id="KW-0479">Metal-binding</keyword>
<feature type="binding site" evidence="14 15">
    <location>
        <position position="79"/>
    </location>
    <ligand>
        <name>a divalent metal cation</name>
        <dbReference type="ChEBI" id="CHEBI:60240"/>
    </ligand>
</feature>
<comment type="caution">
    <text evidence="18">The sequence shown here is derived from an EMBL/GenBank/DDBJ whole genome shotgun (WGS) entry which is preliminary data.</text>
</comment>
<dbReference type="InterPro" id="IPR012337">
    <property type="entry name" value="RNaseH-like_sf"/>
</dbReference>
<evidence type="ECO:0000256" key="7">
    <source>
        <dbReference type="ARBA" id="ARBA00019179"/>
    </source>
</evidence>
<dbReference type="Pfam" id="PF01351">
    <property type="entry name" value="RNase_HII"/>
    <property type="match status" value="1"/>
</dbReference>
<dbReference type="PANTHER" id="PTHR10954">
    <property type="entry name" value="RIBONUCLEASE H2 SUBUNIT A"/>
    <property type="match status" value="1"/>
</dbReference>
<evidence type="ECO:0000256" key="8">
    <source>
        <dbReference type="ARBA" id="ARBA00022490"/>
    </source>
</evidence>